<name>A0A6A5UL35_9PLEO</name>
<sequence length="143" mass="16831">MQIQLPYDAAYIQKNRRAHRRLAKSSLKVLRSVWDAFGRLYHRARYPPYKPLKLRSRRRCSQSQSRLLMLPPEIRFIIWDYVMASGPIALYRARDRITYDLMPEDSPQSVINITPQTVREAVEGRSSFKASKMHKPSFLPVLL</sequence>
<evidence type="ECO:0000313" key="1">
    <source>
        <dbReference type="EMBL" id="KAF1964502.1"/>
    </source>
</evidence>
<organism evidence="1 2">
    <name type="scientific">Bimuria novae-zelandiae CBS 107.79</name>
    <dbReference type="NCBI Taxonomy" id="1447943"/>
    <lineage>
        <taxon>Eukaryota</taxon>
        <taxon>Fungi</taxon>
        <taxon>Dikarya</taxon>
        <taxon>Ascomycota</taxon>
        <taxon>Pezizomycotina</taxon>
        <taxon>Dothideomycetes</taxon>
        <taxon>Pleosporomycetidae</taxon>
        <taxon>Pleosporales</taxon>
        <taxon>Massarineae</taxon>
        <taxon>Didymosphaeriaceae</taxon>
        <taxon>Bimuria</taxon>
    </lineage>
</organism>
<keyword evidence="2" id="KW-1185">Reference proteome</keyword>
<gene>
    <name evidence="1" type="ORF">BU23DRAFT_561896</name>
</gene>
<dbReference type="AlphaFoldDB" id="A0A6A5UL35"/>
<proteinExistence type="predicted"/>
<protein>
    <submittedName>
        <fullName evidence="1">Uncharacterized protein</fullName>
    </submittedName>
</protein>
<dbReference type="EMBL" id="ML976786">
    <property type="protein sequence ID" value="KAF1964502.1"/>
    <property type="molecule type" value="Genomic_DNA"/>
</dbReference>
<reference evidence="1" key="1">
    <citation type="journal article" date="2020" name="Stud. Mycol.">
        <title>101 Dothideomycetes genomes: a test case for predicting lifestyles and emergence of pathogens.</title>
        <authorList>
            <person name="Haridas S."/>
            <person name="Albert R."/>
            <person name="Binder M."/>
            <person name="Bloem J."/>
            <person name="Labutti K."/>
            <person name="Salamov A."/>
            <person name="Andreopoulos B."/>
            <person name="Baker S."/>
            <person name="Barry K."/>
            <person name="Bills G."/>
            <person name="Bluhm B."/>
            <person name="Cannon C."/>
            <person name="Castanera R."/>
            <person name="Culley D."/>
            <person name="Daum C."/>
            <person name="Ezra D."/>
            <person name="Gonzalez J."/>
            <person name="Henrissat B."/>
            <person name="Kuo A."/>
            <person name="Liang C."/>
            <person name="Lipzen A."/>
            <person name="Lutzoni F."/>
            <person name="Magnuson J."/>
            <person name="Mondo S."/>
            <person name="Nolan M."/>
            <person name="Ohm R."/>
            <person name="Pangilinan J."/>
            <person name="Park H.-J."/>
            <person name="Ramirez L."/>
            <person name="Alfaro M."/>
            <person name="Sun H."/>
            <person name="Tritt A."/>
            <person name="Yoshinaga Y."/>
            <person name="Zwiers L.-H."/>
            <person name="Turgeon B."/>
            <person name="Goodwin S."/>
            <person name="Spatafora J."/>
            <person name="Crous P."/>
            <person name="Grigoriev I."/>
        </authorList>
    </citation>
    <scope>NUCLEOTIDE SEQUENCE</scope>
    <source>
        <strain evidence="1">CBS 107.79</strain>
    </source>
</reference>
<dbReference type="Proteomes" id="UP000800036">
    <property type="component" value="Unassembled WGS sequence"/>
</dbReference>
<accession>A0A6A5UL35</accession>
<evidence type="ECO:0000313" key="2">
    <source>
        <dbReference type="Proteomes" id="UP000800036"/>
    </source>
</evidence>